<comment type="catalytic activity">
    <reaction evidence="5 6">
        <text>L-glutamine + H2O = L-glutamate + NH4(+)</text>
        <dbReference type="Rhea" id="RHEA:15889"/>
        <dbReference type="ChEBI" id="CHEBI:15377"/>
        <dbReference type="ChEBI" id="CHEBI:28938"/>
        <dbReference type="ChEBI" id="CHEBI:29985"/>
        <dbReference type="ChEBI" id="CHEBI:58359"/>
        <dbReference type="EC" id="3.5.1.2"/>
    </reaction>
</comment>
<protein>
    <recommendedName>
        <fullName evidence="3 6">Glutaminase</fullName>
        <ecNumber evidence="3 6">3.5.1.2</ecNumber>
    </recommendedName>
</protein>
<gene>
    <name evidence="6 7" type="primary">glsA</name>
    <name evidence="7" type="ORF">KS407_03395</name>
</gene>
<accession>A0ABS6JQE1</accession>
<dbReference type="InterPro" id="IPR012338">
    <property type="entry name" value="Beta-lactam/transpept-like"/>
</dbReference>
<dbReference type="EMBL" id="JAHQCR010000017">
    <property type="protein sequence ID" value="MBU9720487.1"/>
    <property type="molecule type" value="Genomic_DNA"/>
</dbReference>
<feature type="binding site" evidence="6">
    <location>
        <position position="66"/>
    </location>
    <ligand>
        <name>substrate</name>
    </ligand>
</feature>
<dbReference type="Gene3D" id="3.40.710.10">
    <property type="entry name" value="DD-peptidase/beta-lactamase superfamily"/>
    <property type="match status" value="1"/>
</dbReference>
<comment type="caution">
    <text evidence="7">The sequence shown here is derived from an EMBL/GenBank/DDBJ whole genome shotgun (WGS) entry which is preliminary data.</text>
</comment>
<feature type="binding site" evidence="6">
    <location>
        <position position="163"/>
    </location>
    <ligand>
        <name>substrate</name>
    </ligand>
</feature>
<evidence type="ECO:0000256" key="4">
    <source>
        <dbReference type="ARBA" id="ARBA00022801"/>
    </source>
</evidence>
<dbReference type="Pfam" id="PF04960">
    <property type="entry name" value="Glutaminase"/>
    <property type="match status" value="1"/>
</dbReference>
<dbReference type="SUPFAM" id="SSF56601">
    <property type="entry name" value="beta-lactamase/transpeptidase-like"/>
    <property type="match status" value="1"/>
</dbReference>
<keyword evidence="6" id="KW-0007">Acetylation</keyword>
<dbReference type="Proteomes" id="UP000790580">
    <property type="component" value="Unassembled WGS sequence"/>
</dbReference>
<keyword evidence="4 6" id="KW-0378">Hydrolase</keyword>
<organism evidence="7 8">
    <name type="scientific">Evansella alkalicola</name>
    <dbReference type="NCBI Taxonomy" id="745819"/>
    <lineage>
        <taxon>Bacteria</taxon>
        <taxon>Bacillati</taxon>
        <taxon>Bacillota</taxon>
        <taxon>Bacilli</taxon>
        <taxon>Bacillales</taxon>
        <taxon>Bacillaceae</taxon>
        <taxon>Evansella</taxon>
    </lineage>
</organism>
<evidence type="ECO:0000256" key="1">
    <source>
        <dbReference type="ARBA" id="ARBA00011076"/>
    </source>
</evidence>
<feature type="binding site" evidence="6">
    <location>
        <position position="118"/>
    </location>
    <ligand>
        <name>substrate</name>
    </ligand>
</feature>
<evidence type="ECO:0000313" key="8">
    <source>
        <dbReference type="Proteomes" id="UP000790580"/>
    </source>
</evidence>
<dbReference type="InterPro" id="IPR015868">
    <property type="entry name" value="Glutaminase"/>
</dbReference>
<feature type="binding site" evidence="6">
    <location>
        <position position="246"/>
    </location>
    <ligand>
        <name>substrate</name>
    </ligand>
</feature>
<comment type="similarity">
    <text evidence="1 6">Belongs to the glutaminase family.</text>
</comment>
<evidence type="ECO:0000313" key="7">
    <source>
        <dbReference type="EMBL" id="MBU9720487.1"/>
    </source>
</evidence>
<dbReference type="EC" id="3.5.1.2" evidence="3 6"/>
<dbReference type="HAMAP" id="MF_00313">
    <property type="entry name" value="Glutaminase"/>
    <property type="match status" value="1"/>
</dbReference>
<feature type="binding site" evidence="6">
    <location>
        <position position="264"/>
    </location>
    <ligand>
        <name>substrate</name>
    </ligand>
</feature>
<dbReference type="GO" id="GO:0004359">
    <property type="term" value="F:glutaminase activity"/>
    <property type="evidence" value="ECO:0007669"/>
    <property type="project" value="UniProtKB-EC"/>
</dbReference>
<name>A0ABS6JQE1_9BACI</name>
<evidence type="ECO:0000256" key="5">
    <source>
        <dbReference type="ARBA" id="ARBA00049534"/>
    </source>
</evidence>
<evidence type="ECO:0000256" key="2">
    <source>
        <dbReference type="ARBA" id="ARBA00011881"/>
    </source>
</evidence>
<dbReference type="PANTHER" id="PTHR12544">
    <property type="entry name" value="GLUTAMINASE"/>
    <property type="match status" value="1"/>
</dbReference>
<feature type="binding site" evidence="6">
    <location>
        <position position="194"/>
    </location>
    <ligand>
        <name>substrate</name>
    </ligand>
</feature>
<keyword evidence="8" id="KW-1185">Reference proteome</keyword>
<dbReference type="NCBIfam" id="TIGR03814">
    <property type="entry name" value="Gln_ase"/>
    <property type="match status" value="1"/>
</dbReference>
<comment type="subunit">
    <text evidence="2 6">Homotetramer.</text>
</comment>
<sequence length="310" mass="33597">MEMCNDKETLDTIVEEANKHTSQGKVADYIPALSLANPDTLSVAIFQNNNVCTTSGDINEKFTLQSISKVLSLAVALMDLGEEEVFSRVGKEPTGDPFNSIIKLETHSPSKPLNPMINAGALVVTSMIEGRTIDEKLERLLSFIQELTGNPSITVNEDVAKSEFDTAYLNRSLCYFMKQHGVIIDNVETLLELYTKQCAIEVNCEDLAKIGYVIANDGKDVDTNRPIIPLHIARILKTFMVTCGMYNASGEFAIKVGIPAKSGVSGGIMAAVPHGVGIGIYGPSLDDKGNSIAGMKVLEALSERYNLSIF</sequence>
<dbReference type="Gene3D" id="1.10.1500.10">
    <property type="match status" value="1"/>
</dbReference>
<feature type="binding site" evidence="6">
    <location>
        <position position="170"/>
    </location>
    <ligand>
        <name>substrate</name>
    </ligand>
</feature>
<evidence type="ECO:0000256" key="6">
    <source>
        <dbReference type="HAMAP-Rule" id="MF_00313"/>
    </source>
</evidence>
<dbReference type="PANTHER" id="PTHR12544:SF29">
    <property type="entry name" value="GLUTAMINASE"/>
    <property type="match status" value="1"/>
</dbReference>
<evidence type="ECO:0000256" key="3">
    <source>
        <dbReference type="ARBA" id="ARBA00012918"/>
    </source>
</evidence>
<proteinExistence type="inferred from homology"/>
<reference evidence="7 8" key="1">
    <citation type="submission" date="2021-06" db="EMBL/GenBank/DDBJ databases">
        <title>Bacillus sp. RD4P76, an endophyte from a halophyte.</title>
        <authorList>
            <person name="Sun J.-Q."/>
        </authorList>
    </citation>
    <scope>NUCLEOTIDE SEQUENCE [LARGE SCALE GENOMIC DNA]</scope>
    <source>
        <strain evidence="7 8">JCM 17098</strain>
    </source>
</reference>